<keyword evidence="1" id="KW-1133">Transmembrane helix</keyword>
<keyword evidence="1" id="KW-0812">Transmembrane</keyword>
<protein>
    <submittedName>
        <fullName evidence="2">Uncharacterized protein</fullName>
    </submittedName>
</protein>
<evidence type="ECO:0000313" key="3">
    <source>
        <dbReference type="Proteomes" id="UP000607653"/>
    </source>
</evidence>
<dbReference type="Proteomes" id="UP000607653">
    <property type="component" value="Unassembled WGS sequence"/>
</dbReference>
<organism evidence="2 3">
    <name type="scientific">Nelumbo nucifera</name>
    <name type="common">Sacred lotus</name>
    <dbReference type="NCBI Taxonomy" id="4432"/>
    <lineage>
        <taxon>Eukaryota</taxon>
        <taxon>Viridiplantae</taxon>
        <taxon>Streptophyta</taxon>
        <taxon>Embryophyta</taxon>
        <taxon>Tracheophyta</taxon>
        <taxon>Spermatophyta</taxon>
        <taxon>Magnoliopsida</taxon>
        <taxon>Proteales</taxon>
        <taxon>Nelumbonaceae</taxon>
        <taxon>Nelumbo</taxon>
    </lineage>
</organism>
<reference evidence="2 3" key="1">
    <citation type="journal article" date="2020" name="Mol. Biol. Evol.">
        <title>Distinct Expression and Methylation Patterns for Genes with Different Fates following a Single Whole-Genome Duplication in Flowering Plants.</title>
        <authorList>
            <person name="Shi T."/>
            <person name="Rahmani R.S."/>
            <person name="Gugger P.F."/>
            <person name="Wang M."/>
            <person name="Li H."/>
            <person name="Zhang Y."/>
            <person name="Li Z."/>
            <person name="Wang Q."/>
            <person name="Van de Peer Y."/>
            <person name="Marchal K."/>
            <person name="Chen J."/>
        </authorList>
    </citation>
    <scope>NUCLEOTIDE SEQUENCE [LARGE SCALE GENOMIC DNA]</scope>
    <source>
        <tissue evidence="2">Leaf</tissue>
    </source>
</reference>
<keyword evidence="3" id="KW-1185">Reference proteome</keyword>
<evidence type="ECO:0000256" key="1">
    <source>
        <dbReference type="SAM" id="Phobius"/>
    </source>
</evidence>
<keyword evidence="1" id="KW-0472">Membrane</keyword>
<accession>A0A822Y3V8</accession>
<name>A0A822Y3V8_NELNU</name>
<gene>
    <name evidence="2" type="ORF">HUJ06_027374</name>
</gene>
<sequence>MKSNDMTSIFFFYFIRSTGWCLKLLSGIIFCNLRISWRPRRWPVGSSERDKRQAFALKFFFVLDIFFSFQGINKCQHFF</sequence>
<feature type="transmembrane region" description="Helical" evidence="1">
    <location>
        <begin position="12"/>
        <end position="33"/>
    </location>
</feature>
<evidence type="ECO:0000313" key="2">
    <source>
        <dbReference type="EMBL" id="DAD25906.1"/>
    </source>
</evidence>
<proteinExistence type="predicted"/>
<comment type="caution">
    <text evidence="2">The sequence shown here is derived from an EMBL/GenBank/DDBJ whole genome shotgun (WGS) entry which is preliminary data.</text>
</comment>
<feature type="transmembrane region" description="Helical" evidence="1">
    <location>
        <begin position="54"/>
        <end position="72"/>
    </location>
</feature>
<dbReference type="EMBL" id="DUZY01000002">
    <property type="protein sequence ID" value="DAD25906.1"/>
    <property type="molecule type" value="Genomic_DNA"/>
</dbReference>
<dbReference type="AlphaFoldDB" id="A0A822Y3V8"/>